<comment type="caution">
    <text evidence="6">The sequence shown here is derived from an EMBL/GenBank/DDBJ whole genome shotgun (WGS) entry which is preliminary data.</text>
</comment>
<dbReference type="Pfam" id="PF04542">
    <property type="entry name" value="Sigma70_r2"/>
    <property type="match status" value="1"/>
</dbReference>
<reference evidence="7" key="1">
    <citation type="journal article" date="2019" name="Int. J. Syst. Evol. Microbiol.">
        <title>The Global Catalogue of Microorganisms (GCM) 10K type strain sequencing project: providing services to taxonomists for standard genome sequencing and annotation.</title>
        <authorList>
            <consortium name="The Broad Institute Genomics Platform"/>
            <consortium name="The Broad Institute Genome Sequencing Center for Infectious Disease"/>
            <person name="Wu L."/>
            <person name="Ma J."/>
        </authorList>
    </citation>
    <scope>NUCLEOTIDE SEQUENCE [LARGE SCALE GENOMIC DNA]</scope>
    <source>
        <strain evidence="7">CGMCC 1.15474</strain>
    </source>
</reference>
<dbReference type="InterPro" id="IPR036388">
    <property type="entry name" value="WH-like_DNA-bd_sf"/>
</dbReference>
<dbReference type="InterPro" id="IPR014284">
    <property type="entry name" value="RNA_pol_sigma-70_dom"/>
</dbReference>
<evidence type="ECO:0000259" key="5">
    <source>
        <dbReference type="Pfam" id="PF04542"/>
    </source>
</evidence>
<gene>
    <name evidence="6" type="ORF">ACFSKK_15270</name>
</gene>
<evidence type="ECO:0000256" key="4">
    <source>
        <dbReference type="ARBA" id="ARBA00023163"/>
    </source>
</evidence>
<evidence type="ECO:0000313" key="6">
    <source>
        <dbReference type="EMBL" id="MFD2215049.1"/>
    </source>
</evidence>
<dbReference type="InterPro" id="IPR013325">
    <property type="entry name" value="RNA_pol_sigma_r2"/>
</dbReference>
<keyword evidence="2" id="KW-0731">Sigma factor</keyword>
<dbReference type="PANTHER" id="PTHR30385">
    <property type="entry name" value="SIGMA FACTOR F FLAGELLAR"/>
    <property type="match status" value="1"/>
</dbReference>
<keyword evidence="4" id="KW-0804">Transcription</keyword>
<protein>
    <submittedName>
        <fullName evidence="6">Sigma-70 family RNA polymerase sigma factor</fullName>
    </submittedName>
</protein>
<dbReference type="EMBL" id="JBHUIK010000003">
    <property type="protein sequence ID" value="MFD2215049.1"/>
    <property type="molecule type" value="Genomic_DNA"/>
</dbReference>
<dbReference type="NCBIfam" id="TIGR02937">
    <property type="entry name" value="sigma70-ECF"/>
    <property type="match status" value="1"/>
</dbReference>
<keyword evidence="1" id="KW-0805">Transcription regulation</keyword>
<accession>A0ABW5C087</accession>
<evidence type="ECO:0000256" key="3">
    <source>
        <dbReference type="ARBA" id="ARBA00023125"/>
    </source>
</evidence>
<proteinExistence type="predicted"/>
<dbReference type="InterPro" id="IPR013324">
    <property type="entry name" value="RNA_pol_sigma_r3/r4-like"/>
</dbReference>
<dbReference type="SUPFAM" id="SSF88946">
    <property type="entry name" value="Sigma2 domain of RNA polymerase sigma factors"/>
    <property type="match status" value="1"/>
</dbReference>
<keyword evidence="7" id="KW-1185">Reference proteome</keyword>
<evidence type="ECO:0000256" key="2">
    <source>
        <dbReference type="ARBA" id="ARBA00023082"/>
    </source>
</evidence>
<dbReference type="InterPro" id="IPR007627">
    <property type="entry name" value="RNA_pol_sigma70_r2"/>
</dbReference>
<keyword evidence="3" id="KW-0238">DNA-binding</keyword>
<name>A0ABW5C087_9BACI</name>
<dbReference type="RefSeq" id="WP_247346595.1">
    <property type="nucleotide sequence ID" value="NZ_CP095550.1"/>
</dbReference>
<sequence length="167" mass="19965">MCSELEYEEVHQQFEPMIYHAMKRLSIYNNKEDYYQIGCIALWEAFLRFNKEKGEFKSYAYSYILGHMKMALSKDKMQFERDNQVKAFWDIDEVSNDRASDVYWEALIEKLSSHLTENQMKWVNSYCLYGYTPTEIAEEEGVSISAVKAWRRNALDNLKKHFSKDIF</sequence>
<evidence type="ECO:0000256" key="1">
    <source>
        <dbReference type="ARBA" id="ARBA00023015"/>
    </source>
</evidence>
<dbReference type="Gene3D" id="1.10.1740.10">
    <property type="match status" value="1"/>
</dbReference>
<evidence type="ECO:0000313" key="7">
    <source>
        <dbReference type="Proteomes" id="UP001597318"/>
    </source>
</evidence>
<dbReference type="Gene3D" id="1.10.10.10">
    <property type="entry name" value="Winged helix-like DNA-binding domain superfamily/Winged helix DNA-binding domain"/>
    <property type="match status" value="1"/>
</dbReference>
<dbReference type="SUPFAM" id="SSF88659">
    <property type="entry name" value="Sigma3 and sigma4 domains of RNA polymerase sigma factors"/>
    <property type="match status" value="1"/>
</dbReference>
<organism evidence="6 7">
    <name type="scientific">Metabacillus endolithicus</name>
    <dbReference type="NCBI Taxonomy" id="1535204"/>
    <lineage>
        <taxon>Bacteria</taxon>
        <taxon>Bacillati</taxon>
        <taxon>Bacillota</taxon>
        <taxon>Bacilli</taxon>
        <taxon>Bacillales</taxon>
        <taxon>Bacillaceae</taxon>
        <taxon>Metabacillus</taxon>
    </lineage>
</organism>
<feature type="domain" description="RNA polymerase sigma-70 region 2" evidence="5">
    <location>
        <begin position="12"/>
        <end position="75"/>
    </location>
</feature>
<dbReference type="Proteomes" id="UP001597318">
    <property type="component" value="Unassembled WGS sequence"/>
</dbReference>